<dbReference type="EMBL" id="CACVKT020005673">
    <property type="protein sequence ID" value="CAC5397284.1"/>
    <property type="molecule type" value="Genomic_DNA"/>
</dbReference>
<feature type="compositionally biased region" description="Basic residues" evidence="1">
    <location>
        <begin position="403"/>
        <end position="414"/>
    </location>
</feature>
<feature type="region of interest" description="Disordered" evidence="1">
    <location>
        <begin position="1"/>
        <end position="54"/>
    </location>
</feature>
<dbReference type="OrthoDB" id="5987175at2759"/>
<sequence>MATAERGHTSEMDNSPRDEEMIDAIKRRTREIYRVKTGKASETPQRSVQQDVDETGPSVILNDIGERSTGNDLTMQALWDKISNMADVNKRQIESHTEIIANLAANMLTVQDAVMQKNVHKTKSNTNTQKDKDDNEVNLINNNNESDLSDNGLEDISDDDDDELNIDDIVDANDDAENKAFLDELEKMYEEPKKFGDSIDNQMAKLVDQAINKPMKTETLTKLEELYLVPENCKRLQIPKVNKEIWRGFKSKRQRDPDLALQNVQKCMTTTLLMVVKSLNVMKSGGDMNEVKNTTKDMFKMLTHGIYTSNRKRKQLITPGVPLKYRRVTDVDTPVTEYLFGDNLDTKLEDLEKEDRRINKLSFNDSFLEGRRVEKRPGPPWQKPPPYFQPKHAKTSGQIHVQKGNKNKKMKAGFHNKDKL</sequence>
<keyword evidence="3" id="KW-1185">Reference proteome</keyword>
<feature type="region of interest" description="Disordered" evidence="1">
    <location>
        <begin position="369"/>
        <end position="420"/>
    </location>
</feature>
<feature type="region of interest" description="Disordered" evidence="1">
    <location>
        <begin position="120"/>
        <end position="163"/>
    </location>
</feature>
<dbReference type="Proteomes" id="UP000507470">
    <property type="component" value="Unassembled WGS sequence"/>
</dbReference>
<name>A0A6J8CQD9_MYTCO</name>
<feature type="compositionally biased region" description="Polar residues" evidence="1">
    <location>
        <begin position="40"/>
        <end position="50"/>
    </location>
</feature>
<proteinExistence type="predicted"/>
<dbReference type="PANTHER" id="PTHR34239:SF2">
    <property type="entry name" value="TRANSPOSABLE ELEMENT P TRANSPOSASE_THAP9 CONSERVED DOMAIN-CONTAINING PROTEIN"/>
    <property type="match status" value="1"/>
</dbReference>
<dbReference type="AlphaFoldDB" id="A0A6J8CQD9"/>
<feature type="compositionally biased region" description="Basic and acidic residues" evidence="1">
    <location>
        <begin position="1"/>
        <end position="34"/>
    </location>
</feature>
<evidence type="ECO:0000313" key="2">
    <source>
        <dbReference type="EMBL" id="CAC5397284.1"/>
    </source>
</evidence>
<dbReference type="PANTHER" id="PTHR34239">
    <property type="entry name" value="APPLE DOMAIN-CONTAINING PROTEIN"/>
    <property type="match status" value="1"/>
</dbReference>
<organism evidence="2 3">
    <name type="scientific">Mytilus coruscus</name>
    <name type="common">Sea mussel</name>
    <dbReference type="NCBI Taxonomy" id="42192"/>
    <lineage>
        <taxon>Eukaryota</taxon>
        <taxon>Metazoa</taxon>
        <taxon>Spiralia</taxon>
        <taxon>Lophotrochozoa</taxon>
        <taxon>Mollusca</taxon>
        <taxon>Bivalvia</taxon>
        <taxon>Autobranchia</taxon>
        <taxon>Pteriomorphia</taxon>
        <taxon>Mytilida</taxon>
        <taxon>Mytiloidea</taxon>
        <taxon>Mytilidae</taxon>
        <taxon>Mytilinae</taxon>
        <taxon>Mytilus</taxon>
    </lineage>
</organism>
<accession>A0A6J8CQD9</accession>
<evidence type="ECO:0000313" key="3">
    <source>
        <dbReference type="Proteomes" id="UP000507470"/>
    </source>
</evidence>
<feature type="compositionally biased region" description="Acidic residues" evidence="1">
    <location>
        <begin position="152"/>
        <end position="163"/>
    </location>
</feature>
<feature type="compositionally biased region" description="Low complexity" evidence="1">
    <location>
        <begin position="137"/>
        <end position="151"/>
    </location>
</feature>
<reference evidence="2 3" key="1">
    <citation type="submission" date="2020-06" db="EMBL/GenBank/DDBJ databases">
        <authorList>
            <person name="Li R."/>
            <person name="Bekaert M."/>
        </authorList>
    </citation>
    <scope>NUCLEOTIDE SEQUENCE [LARGE SCALE GENOMIC DNA]</scope>
    <source>
        <strain evidence="3">wild</strain>
    </source>
</reference>
<feature type="compositionally biased region" description="Pro residues" evidence="1">
    <location>
        <begin position="378"/>
        <end position="388"/>
    </location>
</feature>
<protein>
    <submittedName>
        <fullName evidence="2">Uncharacterized protein</fullName>
    </submittedName>
</protein>
<gene>
    <name evidence="2" type="ORF">MCOR_31737</name>
</gene>
<evidence type="ECO:0000256" key="1">
    <source>
        <dbReference type="SAM" id="MobiDB-lite"/>
    </source>
</evidence>